<dbReference type="Proteomes" id="UP000238430">
    <property type="component" value="Unassembled WGS sequence"/>
</dbReference>
<dbReference type="PROSITE" id="PS51257">
    <property type="entry name" value="PROKAR_LIPOPROTEIN"/>
    <property type="match status" value="1"/>
</dbReference>
<evidence type="ECO:0000313" key="2">
    <source>
        <dbReference type="Proteomes" id="UP000238430"/>
    </source>
</evidence>
<dbReference type="EMBL" id="PXOT01000022">
    <property type="protein sequence ID" value="PSG91120.1"/>
    <property type="molecule type" value="Genomic_DNA"/>
</dbReference>
<name>A0A2T1NFB6_9FLAO</name>
<protein>
    <submittedName>
        <fullName evidence="1">Uncharacterized protein</fullName>
    </submittedName>
</protein>
<gene>
    <name evidence="1" type="ORF">C7H61_07660</name>
</gene>
<evidence type="ECO:0000313" key="1">
    <source>
        <dbReference type="EMBL" id="PSG91120.1"/>
    </source>
</evidence>
<proteinExistence type="predicted"/>
<keyword evidence="2" id="KW-1185">Reference proteome</keyword>
<organism evidence="1 2">
    <name type="scientific">Mesoflavibacter zeaxanthinifaciens subsp. sabulilitoris</name>
    <dbReference type="NCBI Taxonomy" id="1520893"/>
    <lineage>
        <taxon>Bacteria</taxon>
        <taxon>Pseudomonadati</taxon>
        <taxon>Bacteroidota</taxon>
        <taxon>Flavobacteriia</taxon>
        <taxon>Flavobacteriales</taxon>
        <taxon>Flavobacteriaceae</taxon>
        <taxon>Mesoflavibacter</taxon>
    </lineage>
</organism>
<sequence>MFFKMKSFYVLITTLVLFTSCAKKTLLSKYKEEISALKTDQDIEDYWKDLLDQDQNALYKDNYIAKQHDSLTITHMIKSALMIEIHGLEHYLPNNSVIEMHHIHNYFGPSQIAYWPIIKTCANARGNQKLIQYPAYQLEGISLTFYNYSVYGESNKHQSLLEKLNKINSNTISKDLYEAFIYQLKLQKLKEIEVIGKWQLQSFKTKKEDGYFEFVKMNDNNLYYRKHKRIQKLKLVKTSNNIKYYRVEKEPFGWQFVLDHNGQLSLNDETNNVLISYSIYKD</sequence>
<reference evidence="1 2" key="1">
    <citation type="submission" date="2018-03" db="EMBL/GenBank/DDBJ databases">
        <title>Mesoflavibacter sp. HG37 and Mesoflavibacter sp. HG96 sp.nov., two marine bacteria isolated from seawater of Western Pacific Ocean.</title>
        <authorList>
            <person name="Cheng H."/>
            <person name="Wu Y.-H."/>
            <person name="Guo L.-L."/>
            <person name="Xu X.-W."/>
        </authorList>
    </citation>
    <scope>NUCLEOTIDE SEQUENCE [LARGE SCALE GENOMIC DNA]</scope>
    <source>
        <strain evidence="1 2">KCTC 42117</strain>
    </source>
</reference>
<dbReference type="AlphaFoldDB" id="A0A2T1NFB6"/>
<accession>A0A2T1NFB6</accession>
<comment type="caution">
    <text evidence="1">The sequence shown here is derived from an EMBL/GenBank/DDBJ whole genome shotgun (WGS) entry which is preliminary data.</text>
</comment>